<name>A0ACC1J1V9_9FUNG</name>
<proteinExistence type="predicted"/>
<dbReference type="Proteomes" id="UP001150603">
    <property type="component" value="Unassembled WGS sequence"/>
</dbReference>
<reference evidence="1" key="1">
    <citation type="submission" date="2022-07" db="EMBL/GenBank/DDBJ databases">
        <title>Phylogenomic reconstructions and comparative analyses of Kickxellomycotina fungi.</title>
        <authorList>
            <person name="Reynolds N.K."/>
            <person name="Stajich J.E."/>
            <person name="Barry K."/>
            <person name="Grigoriev I.V."/>
            <person name="Crous P."/>
            <person name="Smith M.E."/>
        </authorList>
    </citation>
    <scope>NUCLEOTIDE SEQUENCE</scope>
    <source>
        <strain evidence="1">NRRL 5244</strain>
    </source>
</reference>
<accession>A0ACC1J1V9</accession>
<protein>
    <submittedName>
        <fullName evidence="1">Uncharacterized protein</fullName>
    </submittedName>
</protein>
<keyword evidence="2" id="KW-1185">Reference proteome</keyword>
<comment type="caution">
    <text evidence="1">The sequence shown here is derived from an EMBL/GenBank/DDBJ whole genome shotgun (WGS) entry which is preliminary data.</text>
</comment>
<evidence type="ECO:0000313" key="1">
    <source>
        <dbReference type="EMBL" id="KAJ1934270.1"/>
    </source>
</evidence>
<organism evidence="1 2">
    <name type="scientific">Linderina macrospora</name>
    <dbReference type="NCBI Taxonomy" id="4868"/>
    <lineage>
        <taxon>Eukaryota</taxon>
        <taxon>Fungi</taxon>
        <taxon>Fungi incertae sedis</taxon>
        <taxon>Zoopagomycota</taxon>
        <taxon>Kickxellomycotina</taxon>
        <taxon>Kickxellomycetes</taxon>
        <taxon>Kickxellales</taxon>
        <taxon>Kickxellaceae</taxon>
        <taxon>Linderina</taxon>
    </lineage>
</organism>
<evidence type="ECO:0000313" key="2">
    <source>
        <dbReference type="Proteomes" id="UP001150603"/>
    </source>
</evidence>
<feature type="non-terminal residue" evidence="1">
    <location>
        <position position="140"/>
    </location>
</feature>
<dbReference type="EMBL" id="JANBPW010004719">
    <property type="protein sequence ID" value="KAJ1934270.1"/>
    <property type="molecule type" value="Genomic_DNA"/>
</dbReference>
<gene>
    <name evidence="1" type="ORF">FBU59_005753</name>
</gene>
<sequence length="140" mass="15141">MTLASLANTIQGTLLSRTNTDSKPMVMLASAAQLFTEISYGLLSKIDRSVPSPASRIDRIIMDHREAHKADDDSVQKVAIVTGANSGIGFVTANTLARAGYQTILACRNPELAQEALDHLKRRTGLENFEIMQLDLASLA</sequence>